<evidence type="ECO:0000313" key="2">
    <source>
        <dbReference type="EMBL" id="COV82279.1"/>
    </source>
</evidence>
<sequence>MTAGLESGSALTDRTSYPSVKSTARSRLVQIVTCSGESDNRS</sequence>
<evidence type="ECO:0000313" key="3">
    <source>
        <dbReference type="Proteomes" id="UP000045842"/>
    </source>
</evidence>
<feature type="region of interest" description="Disordered" evidence="1">
    <location>
        <begin position="1"/>
        <end position="25"/>
    </location>
</feature>
<reference evidence="2 3" key="1">
    <citation type="submission" date="2015-03" db="EMBL/GenBank/DDBJ databases">
        <authorList>
            <consortium name="Pathogen Informatics"/>
        </authorList>
    </citation>
    <scope>NUCLEOTIDE SEQUENCE [LARGE SCALE GENOMIC DNA]</scope>
    <source>
        <strain evidence="2 3">G09801536</strain>
    </source>
</reference>
<protein>
    <submittedName>
        <fullName evidence="2">Uncharacterized protein</fullName>
    </submittedName>
</protein>
<accession>A0A655IFW4</accession>
<feature type="compositionally biased region" description="Polar residues" evidence="1">
    <location>
        <begin position="9"/>
        <end position="25"/>
    </location>
</feature>
<name>A0A655IFW4_MYCTX</name>
<proteinExistence type="predicted"/>
<dbReference type="Proteomes" id="UP000045842">
    <property type="component" value="Unassembled WGS sequence"/>
</dbReference>
<evidence type="ECO:0000256" key="1">
    <source>
        <dbReference type="SAM" id="MobiDB-lite"/>
    </source>
</evidence>
<organism evidence="2 3">
    <name type="scientific">Mycobacterium tuberculosis</name>
    <dbReference type="NCBI Taxonomy" id="1773"/>
    <lineage>
        <taxon>Bacteria</taxon>
        <taxon>Bacillati</taxon>
        <taxon>Actinomycetota</taxon>
        <taxon>Actinomycetes</taxon>
        <taxon>Mycobacteriales</taxon>
        <taxon>Mycobacteriaceae</taxon>
        <taxon>Mycobacterium</taxon>
        <taxon>Mycobacterium tuberculosis complex</taxon>
    </lineage>
</organism>
<dbReference type="AlphaFoldDB" id="A0A655IFW4"/>
<gene>
    <name evidence="2" type="ORF">ERS007679_02522</name>
</gene>
<dbReference type="EMBL" id="CSAD01000356">
    <property type="protein sequence ID" value="COV82279.1"/>
    <property type="molecule type" value="Genomic_DNA"/>
</dbReference>